<accession>A0A835T0A4</accession>
<evidence type="ECO:0000313" key="1">
    <source>
        <dbReference type="EMBL" id="KAG2434971.1"/>
    </source>
</evidence>
<keyword evidence="2" id="KW-1185">Reference proteome</keyword>
<protein>
    <submittedName>
        <fullName evidence="1">Uncharacterized protein</fullName>
    </submittedName>
</protein>
<gene>
    <name evidence="1" type="ORF">HYH02_012166</name>
</gene>
<dbReference type="Proteomes" id="UP000613740">
    <property type="component" value="Unassembled WGS sequence"/>
</dbReference>
<organism evidence="1 2">
    <name type="scientific">Chlamydomonas schloesseri</name>
    <dbReference type="NCBI Taxonomy" id="2026947"/>
    <lineage>
        <taxon>Eukaryota</taxon>
        <taxon>Viridiplantae</taxon>
        <taxon>Chlorophyta</taxon>
        <taxon>core chlorophytes</taxon>
        <taxon>Chlorophyceae</taxon>
        <taxon>CS clade</taxon>
        <taxon>Chlamydomonadales</taxon>
        <taxon>Chlamydomonadaceae</taxon>
        <taxon>Chlamydomonas</taxon>
    </lineage>
</organism>
<sequence>MALSNGAGSVLDWWAAAMVRCSGCGVIRLTAVQILASSNNDGKVKVAFSCLTKNFKTRSKRSIVEEELKKVPLDTGPTVGGGNGSSASTMSVTAGAAGSSYTMASTGLTELD</sequence>
<reference evidence="1" key="1">
    <citation type="journal article" date="2020" name="bioRxiv">
        <title>Comparative genomics of Chlamydomonas.</title>
        <authorList>
            <person name="Craig R.J."/>
            <person name="Hasan A.R."/>
            <person name="Ness R.W."/>
            <person name="Keightley P.D."/>
        </authorList>
    </citation>
    <scope>NUCLEOTIDE SEQUENCE</scope>
    <source>
        <strain evidence="1">CCAP 11/173</strain>
    </source>
</reference>
<comment type="caution">
    <text evidence="1">The sequence shown here is derived from an EMBL/GenBank/DDBJ whole genome shotgun (WGS) entry which is preliminary data.</text>
</comment>
<dbReference type="AlphaFoldDB" id="A0A835T0A4"/>
<evidence type="ECO:0000313" key="2">
    <source>
        <dbReference type="Proteomes" id="UP000613740"/>
    </source>
</evidence>
<proteinExistence type="predicted"/>
<name>A0A835T0A4_9CHLO</name>
<dbReference type="EMBL" id="JAEHOD010000055">
    <property type="protein sequence ID" value="KAG2434971.1"/>
    <property type="molecule type" value="Genomic_DNA"/>
</dbReference>